<dbReference type="AlphaFoldDB" id="A0A4R1Q1U2"/>
<reference evidence="1 2" key="1">
    <citation type="submission" date="2019-03" db="EMBL/GenBank/DDBJ databases">
        <title>Genomic Encyclopedia of Type Strains, Phase IV (KMG-IV): sequencing the most valuable type-strain genomes for metagenomic binning, comparative biology and taxonomic classification.</title>
        <authorList>
            <person name="Goeker M."/>
        </authorList>
    </citation>
    <scope>NUCLEOTIDE SEQUENCE [LARGE SCALE GENOMIC DNA]</scope>
    <source>
        <strain evidence="1 2">DSM 15969</strain>
    </source>
</reference>
<keyword evidence="2" id="KW-1185">Reference proteome</keyword>
<sequence length="115" mass="13186">MFFAEKQIGIGNAVYKMDMLITGIPVTADPQITRQEIESIIAEERLLWLSAGKQIARVELSLEDEEIIVKTVEKSPICRVRRITGYLSNMENFNDAKRDELNARYKNDIRGLIND</sequence>
<accession>A0A4R1Q1U2</accession>
<name>A0A4R1Q1U2_9FIRM</name>
<comment type="caution">
    <text evidence="1">The sequence shown here is derived from an EMBL/GenBank/DDBJ whole genome shotgun (WGS) entry which is preliminary data.</text>
</comment>
<evidence type="ECO:0000313" key="1">
    <source>
        <dbReference type="EMBL" id="TCL39939.1"/>
    </source>
</evidence>
<dbReference type="Proteomes" id="UP000295063">
    <property type="component" value="Unassembled WGS sequence"/>
</dbReference>
<protein>
    <submittedName>
        <fullName evidence="1">Uncharacterized protein</fullName>
    </submittedName>
</protein>
<dbReference type="EMBL" id="SLUI01000001">
    <property type="protein sequence ID" value="TCL39939.1"/>
    <property type="molecule type" value="Genomic_DNA"/>
</dbReference>
<gene>
    <name evidence="1" type="ORF">EV210_101137</name>
</gene>
<evidence type="ECO:0000313" key="2">
    <source>
        <dbReference type="Proteomes" id="UP000295063"/>
    </source>
</evidence>
<proteinExistence type="predicted"/>
<organism evidence="1 2">
    <name type="scientific">Anaerospora hongkongensis</name>
    <dbReference type="NCBI Taxonomy" id="244830"/>
    <lineage>
        <taxon>Bacteria</taxon>
        <taxon>Bacillati</taxon>
        <taxon>Bacillota</taxon>
        <taxon>Negativicutes</taxon>
        <taxon>Selenomonadales</taxon>
        <taxon>Sporomusaceae</taxon>
        <taxon>Anaerospora</taxon>
    </lineage>
</organism>